<name>A0A8J2NQ99_9HEXA</name>
<accession>A0A8J2NQ99</accession>
<keyword evidence="8" id="KW-0012">Acyltransferase</keyword>
<evidence type="ECO:0000313" key="11">
    <source>
        <dbReference type="Proteomes" id="UP000708208"/>
    </source>
</evidence>
<gene>
    <name evidence="10" type="ORF">AFUS01_LOCUS351</name>
</gene>
<comment type="similarity">
    <text evidence="2">Belongs to the membrane-bound acyltransferase family. Sterol o-acyltransferase subfamily.</text>
</comment>
<keyword evidence="5" id="KW-0256">Endoplasmic reticulum</keyword>
<keyword evidence="11" id="KW-1185">Reference proteome</keyword>
<organism evidence="10 11">
    <name type="scientific">Allacma fusca</name>
    <dbReference type="NCBI Taxonomy" id="39272"/>
    <lineage>
        <taxon>Eukaryota</taxon>
        <taxon>Metazoa</taxon>
        <taxon>Ecdysozoa</taxon>
        <taxon>Arthropoda</taxon>
        <taxon>Hexapoda</taxon>
        <taxon>Collembola</taxon>
        <taxon>Symphypleona</taxon>
        <taxon>Sminthuridae</taxon>
        <taxon>Allacma</taxon>
    </lineage>
</organism>
<evidence type="ECO:0000256" key="3">
    <source>
        <dbReference type="ARBA" id="ARBA00022679"/>
    </source>
</evidence>
<comment type="caution">
    <text evidence="10">The sequence shown here is derived from an EMBL/GenBank/DDBJ whole genome shotgun (WGS) entry which is preliminary data.</text>
</comment>
<feature type="transmembrane region" description="Helical" evidence="9">
    <location>
        <begin position="7"/>
        <end position="27"/>
    </location>
</feature>
<evidence type="ECO:0000313" key="10">
    <source>
        <dbReference type="EMBL" id="CAG7639107.1"/>
    </source>
</evidence>
<dbReference type="Proteomes" id="UP000708208">
    <property type="component" value="Unassembled WGS sequence"/>
</dbReference>
<evidence type="ECO:0000256" key="9">
    <source>
        <dbReference type="SAM" id="Phobius"/>
    </source>
</evidence>
<evidence type="ECO:0000256" key="4">
    <source>
        <dbReference type="ARBA" id="ARBA00022692"/>
    </source>
</evidence>
<evidence type="ECO:0000256" key="8">
    <source>
        <dbReference type="ARBA" id="ARBA00023315"/>
    </source>
</evidence>
<dbReference type="Pfam" id="PF03062">
    <property type="entry name" value="MBOAT"/>
    <property type="match status" value="1"/>
</dbReference>
<evidence type="ECO:0000256" key="1">
    <source>
        <dbReference type="ARBA" id="ARBA00004477"/>
    </source>
</evidence>
<dbReference type="GO" id="GO:0005789">
    <property type="term" value="C:endoplasmic reticulum membrane"/>
    <property type="evidence" value="ECO:0007669"/>
    <property type="project" value="UniProtKB-SubCell"/>
</dbReference>
<evidence type="ECO:0000256" key="5">
    <source>
        <dbReference type="ARBA" id="ARBA00022824"/>
    </source>
</evidence>
<dbReference type="InterPro" id="IPR004299">
    <property type="entry name" value="MBOAT_fam"/>
</dbReference>
<evidence type="ECO:0000256" key="2">
    <source>
        <dbReference type="ARBA" id="ARBA00009010"/>
    </source>
</evidence>
<dbReference type="PANTHER" id="PTHR10408">
    <property type="entry name" value="STEROL O-ACYLTRANSFERASE"/>
    <property type="match status" value="1"/>
</dbReference>
<feature type="non-terminal residue" evidence="10">
    <location>
        <position position="70"/>
    </location>
</feature>
<proteinExistence type="inferred from homology"/>
<evidence type="ECO:0000256" key="7">
    <source>
        <dbReference type="ARBA" id="ARBA00023136"/>
    </source>
</evidence>
<dbReference type="GO" id="GO:0008374">
    <property type="term" value="F:O-acyltransferase activity"/>
    <property type="evidence" value="ECO:0007669"/>
    <property type="project" value="InterPro"/>
</dbReference>
<reference evidence="10" key="1">
    <citation type="submission" date="2021-06" db="EMBL/GenBank/DDBJ databases">
        <authorList>
            <person name="Hodson N. C."/>
            <person name="Mongue J. A."/>
            <person name="Jaron S. K."/>
        </authorList>
    </citation>
    <scope>NUCLEOTIDE SEQUENCE</scope>
</reference>
<keyword evidence="3" id="KW-0808">Transferase</keyword>
<keyword evidence="6 9" id="KW-1133">Transmembrane helix</keyword>
<sequence>MKELITFIFLQMITGGFGFILGFFILLQTCQNIGAELLRFGDREFYLDWWNSDSFASYYRKWNTPVQDFL</sequence>
<keyword evidence="4 9" id="KW-0812">Transmembrane</keyword>
<protein>
    <submittedName>
        <fullName evidence="10">Uncharacterized protein</fullName>
    </submittedName>
</protein>
<dbReference type="InterPro" id="IPR014371">
    <property type="entry name" value="Oat_ACAT_DAG_ARE"/>
</dbReference>
<dbReference type="OrthoDB" id="10039049at2759"/>
<dbReference type="AlphaFoldDB" id="A0A8J2NQ99"/>
<dbReference type="EMBL" id="CAJVCH010001486">
    <property type="protein sequence ID" value="CAG7639107.1"/>
    <property type="molecule type" value="Genomic_DNA"/>
</dbReference>
<evidence type="ECO:0000256" key="6">
    <source>
        <dbReference type="ARBA" id="ARBA00022989"/>
    </source>
</evidence>
<keyword evidence="7 9" id="KW-0472">Membrane</keyword>
<comment type="subcellular location">
    <subcellularLocation>
        <location evidence="1">Endoplasmic reticulum membrane</location>
        <topology evidence="1">Multi-pass membrane protein</topology>
    </subcellularLocation>
</comment>